<accession>A0A100JKP6</accession>
<dbReference type="RefSeq" id="WP_078580112.1">
    <property type="nucleotide sequence ID" value="NZ_BCMM01000005.1"/>
</dbReference>
<dbReference type="AlphaFoldDB" id="A0A100JKP6"/>
<comment type="caution">
    <text evidence="2">The sequence shown here is derived from an EMBL/GenBank/DDBJ whole genome shotgun (WGS) entry which is preliminary data.</text>
</comment>
<evidence type="ECO:0000313" key="3">
    <source>
        <dbReference type="Proteomes" id="UP000067448"/>
    </source>
</evidence>
<dbReference type="InterPro" id="IPR045745">
    <property type="entry name" value="HTH_58_Actinobacteria-type"/>
</dbReference>
<evidence type="ECO:0000313" key="2">
    <source>
        <dbReference type="EMBL" id="GAQ61305.1"/>
    </source>
</evidence>
<dbReference type="EMBL" id="BCMM01000005">
    <property type="protein sequence ID" value="GAQ61305.1"/>
    <property type="molecule type" value="Genomic_DNA"/>
</dbReference>
<protein>
    <recommendedName>
        <fullName evidence="1">Helix-turn-helix domain-containing protein</fullName>
    </recommendedName>
</protein>
<sequence>MDYSKFKPKSPIVGAARKQVAADMKKKYEAGASIRDLMEESRRSYGFVRGILQESKVTFRPRGGRHRSTAPS</sequence>
<name>A0A100JKP6_STRSC</name>
<feature type="domain" description="Helix-turn-helix" evidence="1">
    <location>
        <begin position="12"/>
        <end position="67"/>
    </location>
</feature>
<reference evidence="3" key="1">
    <citation type="submission" date="2015-11" db="EMBL/GenBank/DDBJ databases">
        <authorList>
            <consortium name="Cross-ministerial Strategic Innovation Promotion Program (SIP) consortium"/>
            <person name="Tomihama T."/>
            <person name="Ikenaga M."/>
            <person name="Sakai M."/>
            <person name="Okubo T."/>
            <person name="Ikeda S."/>
        </authorList>
    </citation>
    <scope>NUCLEOTIDE SEQUENCE [LARGE SCALE GENOMIC DNA]</scope>
    <source>
        <strain evidence="3">S58</strain>
    </source>
</reference>
<reference evidence="3" key="3">
    <citation type="submission" date="2016-02" db="EMBL/GenBank/DDBJ databases">
        <title>Draft genome of pathogenic Streptomyces sp. in Japan.</title>
        <authorList>
            <person name="Tomihama T."/>
            <person name="Ikenaga M."/>
            <person name="Sakai M."/>
            <person name="Okubo T."/>
            <person name="Ikeda S."/>
        </authorList>
    </citation>
    <scope>NUCLEOTIDE SEQUENCE [LARGE SCALE GENOMIC DNA]</scope>
    <source>
        <strain evidence="3">S58</strain>
    </source>
</reference>
<organism evidence="2 3">
    <name type="scientific">Streptomyces scabiei</name>
    <dbReference type="NCBI Taxonomy" id="1930"/>
    <lineage>
        <taxon>Bacteria</taxon>
        <taxon>Bacillati</taxon>
        <taxon>Actinomycetota</taxon>
        <taxon>Actinomycetes</taxon>
        <taxon>Kitasatosporales</taxon>
        <taxon>Streptomycetaceae</taxon>
        <taxon>Streptomyces</taxon>
    </lineage>
</organism>
<gene>
    <name evidence="2" type="ORF">SsS58_01654</name>
</gene>
<dbReference type="GeneID" id="79930792"/>
<dbReference type="Proteomes" id="UP000067448">
    <property type="component" value="Unassembled WGS sequence"/>
</dbReference>
<dbReference type="OrthoDB" id="3541261at2"/>
<proteinExistence type="predicted"/>
<evidence type="ECO:0000259" key="1">
    <source>
        <dbReference type="Pfam" id="PF19575"/>
    </source>
</evidence>
<reference evidence="2 3" key="2">
    <citation type="journal article" date="2016" name="Genome Announc.">
        <title>Draft Genome Sequences of Streptomyces scabiei S58, Streptomyces turgidiscabies T45, and Streptomyces acidiscabies a10, the Pathogens of Potato Common Scab, Isolated in Japan.</title>
        <authorList>
            <person name="Tomihama T."/>
            <person name="Nishi Y."/>
            <person name="Sakai M."/>
            <person name="Ikenaga M."/>
            <person name="Okubo T."/>
            <person name="Ikeda S."/>
        </authorList>
    </citation>
    <scope>NUCLEOTIDE SEQUENCE [LARGE SCALE GENOMIC DNA]</scope>
    <source>
        <strain evidence="2 3">S58</strain>
    </source>
</reference>
<dbReference type="Pfam" id="PF19575">
    <property type="entry name" value="HTH_58"/>
    <property type="match status" value="1"/>
</dbReference>